<protein>
    <submittedName>
        <fullName evidence="1">Uncharacterized protein</fullName>
    </submittedName>
</protein>
<accession>A0ABQ2DGD7</accession>
<dbReference type="RefSeq" id="WP_189008024.1">
    <property type="nucleotide sequence ID" value="NZ_BMOD01000033.1"/>
</dbReference>
<dbReference type="EMBL" id="BMOD01000033">
    <property type="protein sequence ID" value="GGJ55688.1"/>
    <property type="molecule type" value="Genomic_DNA"/>
</dbReference>
<evidence type="ECO:0000313" key="2">
    <source>
        <dbReference type="Proteomes" id="UP000632222"/>
    </source>
</evidence>
<gene>
    <name evidence="1" type="ORF">GCM10008938_47330</name>
</gene>
<evidence type="ECO:0000313" key="1">
    <source>
        <dbReference type="EMBL" id="GGJ55688.1"/>
    </source>
</evidence>
<organism evidence="1 2">
    <name type="scientific">Deinococcus roseus</name>
    <dbReference type="NCBI Taxonomy" id="392414"/>
    <lineage>
        <taxon>Bacteria</taxon>
        <taxon>Thermotogati</taxon>
        <taxon>Deinococcota</taxon>
        <taxon>Deinococci</taxon>
        <taxon>Deinococcales</taxon>
        <taxon>Deinococcaceae</taxon>
        <taxon>Deinococcus</taxon>
    </lineage>
</organism>
<proteinExistence type="predicted"/>
<reference evidence="2" key="1">
    <citation type="journal article" date="2019" name="Int. J. Syst. Evol. Microbiol.">
        <title>The Global Catalogue of Microorganisms (GCM) 10K type strain sequencing project: providing services to taxonomists for standard genome sequencing and annotation.</title>
        <authorList>
            <consortium name="The Broad Institute Genomics Platform"/>
            <consortium name="The Broad Institute Genome Sequencing Center for Infectious Disease"/>
            <person name="Wu L."/>
            <person name="Ma J."/>
        </authorList>
    </citation>
    <scope>NUCLEOTIDE SEQUENCE [LARGE SCALE GENOMIC DNA]</scope>
    <source>
        <strain evidence="2">JCM 14370</strain>
    </source>
</reference>
<sequence length="83" mass="9295">MITPQELKAQYGPLGLSDSGTIFVGGFVLAKIQEDGTLQNHYPQPLHEPLLKVALLEFLSDPENTIEDRYAPWIDDYLHSTTP</sequence>
<dbReference type="Proteomes" id="UP000632222">
    <property type="component" value="Unassembled WGS sequence"/>
</dbReference>
<comment type="caution">
    <text evidence="1">The sequence shown here is derived from an EMBL/GenBank/DDBJ whole genome shotgun (WGS) entry which is preliminary data.</text>
</comment>
<keyword evidence="2" id="KW-1185">Reference proteome</keyword>
<name>A0ABQ2DGD7_9DEIO</name>